<dbReference type="PRINTS" id="PR00096">
    <property type="entry name" value="GATASE"/>
</dbReference>
<dbReference type="CDD" id="cd01744">
    <property type="entry name" value="GATase1_CPSase"/>
    <property type="match status" value="1"/>
</dbReference>
<comment type="similarity">
    <text evidence="2">Belongs to the CarA family.</text>
</comment>
<evidence type="ECO:0000256" key="2">
    <source>
        <dbReference type="ARBA" id="ARBA00007800"/>
    </source>
</evidence>
<dbReference type="GO" id="GO:0004088">
    <property type="term" value="F:carbamoyl-phosphate synthase (glutamine-hydrolyzing) activity"/>
    <property type="evidence" value="ECO:0007669"/>
    <property type="project" value="UniProtKB-EC"/>
</dbReference>
<evidence type="ECO:0000256" key="5">
    <source>
        <dbReference type="ARBA" id="ARBA00048816"/>
    </source>
</evidence>
<dbReference type="AlphaFoldDB" id="A0A645H9C6"/>
<dbReference type="EMBL" id="VSSQ01087881">
    <property type="protein sequence ID" value="MPN34709.1"/>
    <property type="molecule type" value="Genomic_DNA"/>
</dbReference>
<dbReference type="InterPro" id="IPR050472">
    <property type="entry name" value="Anth_synth/Amidotransfase"/>
</dbReference>
<comment type="catalytic activity">
    <reaction evidence="5">
        <text>hydrogencarbonate + L-glutamine + 2 ATP + H2O = carbamoyl phosphate + L-glutamate + 2 ADP + phosphate + 2 H(+)</text>
        <dbReference type="Rhea" id="RHEA:18633"/>
        <dbReference type="ChEBI" id="CHEBI:15377"/>
        <dbReference type="ChEBI" id="CHEBI:15378"/>
        <dbReference type="ChEBI" id="CHEBI:17544"/>
        <dbReference type="ChEBI" id="CHEBI:29985"/>
        <dbReference type="ChEBI" id="CHEBI:30616"/>
        <dbReference type="ChEBI" id="CHEBI:43474"/>
        <dbReference type="ChEBI" id="CHEBI:58228"/>
        <dbReference type="ChEBI" id="CHEBI:58359"/>
        <dbReference type="ChEBI" id="CHEBI:456216"/>
        <dbReference type="EC" id="6.3.5.5"/>
    </reaction>
</comment>
<name>A0A645H9C6_9ZZZZ</name>
<dbReference type="PRINTS" id="PR00097">
    <property type="entry name" value="ANTSNTHASEII"/>
</dbReference>
<dbReference type="InterPro" id="IPR029062">
    <property type="entry name" value="Class_I_gatase-like"/>
</dbReference>
<reference evidence="7" key="1">
    <citation type="submission" date="2019-08" db="EMBL/GenBank/DDBJ databases">
        <authorList>
            <person name="Kucharzyk K."/>
            <person name="Murdoch R.W."/>
            <person name="Higgins S."/>
            <person name="Loffler F."/>
        </authorList>
    </citation>
    <scope>NUCLEOTIDE SEQUENCE</scope>
</reference>
<evidence type="ECO:0000256" key="1">
    <source>
        <dbReference type="ARBA" id="ARBA00005077"/>
    </source>
</evidence>
<sequence length="155" mass="17104">MPKDILSINPEGILISNGPGDPKDLASVVENVKKLIGKRPIMGICLGHQLLGTSLGGNTYKLKFGHHGGNHPVKDLKTGRIYITSQNHSYALEENISNEVEITHINVNDGTVEGFRHKKYQILSIQYHPEAAPGPQDSAYVFDEFIKMMEVQDNA</sequence>
<keyword evidence="7" id="KW-0436">Ligase</keyword>
<comment type="pathway">
    <text evidence="1">Amino-acid biosynthesis; L-arginine biosynthesis; carbamoyl phosphate from bicarbonate: step 1/1.</text>
</comment>
<protein>
    <recommendedName>
        <fullName evidence="3">carbamoyl-phosphate synthase (glutamine-hydrolyzing)</fullName>
        <ecNumber evidence="3">6.3.5.5</ecNumber>
    </recommendedName>
</protein>
<evidence type="ECO:0000256" key="3">
    <source>
        <dbReference type="ARBA" id="ARBA00012738"/>
    </source>
</evidence>
<dbReference type="InterPro" id="IPR035686">
    <property type="entry name" value="CPSase_GATase1"/>
</dbReference>
<dbReference type="PANTHER" id="PTHR43418">
    <property type="entry name" value="MULTIFUNCTIONAL TRYPTOPHAN BIOSYNTHESIS PROTEIN-RELATED"/>
    <property type="match status" value="1"/>
</dbReference>
<evidence type="ECO:0000313" key="7">
    <source>
        <dbReference type="EMBL" id="MPN34709.1"/>
    </source>
</evidence>
<dbReference type="PRINTS" id="PR00099">
    <property type="entry name" value="CPSGATASE"/>
</dbReference>
<comment type="caution">
    <text evidence="7">The sequence shown here is derived from an EMBL/GenBank/DDBJ whole genome shotgun (WGS) entry which is preliminary data.</text>
</comment>
<dbReference type="Pfam" id="PF00117">
    <property type="entry name" value="GATase"/>
    <property type="match status" value="1"/>
</dbReference>
<dbReference type="SUPFAM" id="SSF52317">
    <property type="entry name" value="Class I glutamine amidotransferase-like"/>
    <property type="match status" value="1"/>
</dbReference>
<dbReference type="PANTHER" id="PTHR43418:SF7">
    <property type="entry name" value="CARBAMOYL-PHOSPHATE SYNTHASE SMALL CHAIN"/>
    <property type="match status" value="1"/>
</dbReference>
<accession>A0A645H9C6</accession>
<organism evidence="7">
    <name type="scientific">bioreactor metagenome</name>
    <dbReference type="NCBI Taxonomy" id="1076179"/>
    <lineage>
        <taxon>unclassified sequences</taxon>
        <taxon>metagenomes</taxon>
        <taxon>ecological metagenomes</taxon>
    </lineage>
</organism>
<dbReference type="NCBIfam" id="NF009475">
    <property type="entry name" value="PRK12838.1"/>
    <property type="match status" value="1"/>
</dbReference>
<feature type="domain" description="Glutamine amidotransferase" evidence="6">
    <location>
        <begin position="7"/>
        <end position="148"/>
    </location>
</feature>
<dbReference type="Gene3D" id="3.40.50.880">
    <property type="match status" value="1"/>
</dbReference>
<evidence type="ECO:0000259" key="6">
    <source>
        <dbReference type="Pfam" id="PF00117"/>
    </source>
</evidence>
<dbReference type="InterPro" id="IPR017926">
    <property type="entry name" value="GATASE"/>
</dbReference>
<keyword evidence="4" id="KW-0315">Glutamine amidotransferase</keyword>
<dbReference type="PROSITE" id="PS51273">
    <property type="entry name" value="GATASE_TYPE_1"/>
    <property type="match status" value="1"/>
</dbReference>
<gene>
    <name evidence="7" type="primary">carA_60</name>
    <name evidence="7" type="ORF">SDC9_182203</name>
</gene>
<proteinExistence type="inferred from homology"/>
<evidence type="ECO:0000256" key="4">
    <source>
        <dbReference type="ARBA" id="ARBA00022962"/>
    </source>
</evidence>
<dbReference type="EC" id="6.3.5.5" evidence="3"/>